<accession>A0A124GUD8</accession>
<sequence>MPERKTCFLWSTWHSKVGVVARAATKRAWPICIAVTQASQVSTLSALGSPEQRPLRASIAVLRAMPNHSGSS</sequence>
<keyword evidence="2" id="KW-1185">Reference proteome</keyword>
<name>A0A124GUD8_9ACTN</name>
<evidence type="ECO:0000313" key="2">
    <source>
        <dbReference type="Proteomes" id="UP000054024"/>
    </source>
</evidence>
<proteinExistence type="predicted"/>
<dbReference type="AlphaFoldDB" id="A0A124GUD8"/>
<dbReference type="Proteomes" id="UP000054024">
    <property type="component" value="Unassembled WGS sequence"/>
</dbReference>
<comment type="caution">
    <text evidence="1">The sequence shown here is derived from an EMBL/GenBank/DDBJ whole genome shotgun (WGS) entry which is preliminary data.</text>
</comment>
<evidence type="ECO:0000313" key="1">
    <source>
        <dbReference type="EMBL" id="KUM67695.1"/>
    </source>
</evidence>
<protein>
    <submittedName>
        <fullName evidence="1">Uncharacterized protein</fullName>
    </submittedName>
</protein>
<gene>
    <name evidence="1" type="ORF">AQI70_35115</name>
</gene>
<organism evidence="1 2">
    <name type="scientific">Streptomyces curacoi</name>
    <dbReference type="NCBI Taxonomy" id="146536"/>
    <lineage>
        <taxon>Bacteria</taxon>
        <taxon>Bacillati</taxon>
        <taxon>Actinomycetota</taxon>
        <taxon>Actinomycetes</taxon>
        <taxon>Kitasatosporales</taxon>
        <taxon>Streptomycetaceae</taxon>
        <taxon>Streptomyces</taxon>
    </lineage>
</organism>
<reference evidence="1 2" key="1">
    <citation type="submission" date="2015-10" db="EMBL/GenBank/DDBJ databases">
        <title>Draft genome sequence of Streptomyces curacoi DSM 40107, type strain for the species Streptomyces curacoi.</title>
        <authorList>
            <person name="Ruckert C."/>
            <person name="Winkler A."/>
            <person name="Kalinowski J."/>
            <person name="Kampfer P."/>
            <person name="Glaeser S."/>
        </authorList>
    </citation>
    <scope>NUCLEOTIDE SEQUENCE [LARGE SCALE GENOMIC DNA]</scope>
    <source>
        <strain evidence="1 2">DSM 40107</strain>
    </source>
</reference>
<dbReference type="EMBL" id="LMWJ01000034">
    <property type="protein sequence ID" value="KUM67695.1"/>
    <property type="molecule type" value="Genomic_DNA"/>
</dbReference>